<dbReference type="AlphaFoldDB" id="A0A380T9Q7"/>
<evidence type="ECO:0000313" key="3">
    <source>
        <dbReference type="EMBL" id="SUS04248.1"/>
    </source>
</evidence>
<keyword evidence="1" id="KW-1133">Transmembrane helix</keyword>
<evidence type="ECO:0000256" key="1">
    <source>
        <dbReference type="SAM" id="Phobius"/>
    </source>
</evidence>
<dbReference type="InterPro" id="IPR045594">
    <property type="entry name" value="DUF6460"/>
</dbReference>
<evidence type="ECO:0000259" key="2">
    <source>
        <dbReference type="Pfam" id="PF20061"/>
    </source>
</evidence>
<name>A0A380T9Q7_9ZZZZ</name>
<accession>A0A380T9Q7</accession>
<proteinExistence type="predicted"/>
<feature type="domain" description="DUF6460" evidence="2">
    <location>
        <begin position="49"/>
        <end position="77"/>
    </location>
</feature>
<organism evidence="3">
    <name type="scientific">metagenome</name>
    <dbReference type="NCBI Taxonomy" id="256318"/>
    <lineage>
        <taxon>unclassified sequences</taxon>
        <taxon>metagenomes</taxon>
    </lineage>
</organism>
<dbReference type="Pfam" id="PF20061">
    <property type="entry name" value="DUF6460"/>
    <property type="match status" value="1"/>
</dbReference>
<dbReference type="EMBL" id="UIDG01000030">
    <property type="protein sequence ID" value="SUS04248.1"/>
    <property type="molecule type" value="Genomic_DNA"/>
</dbReference>
<gene>
    <name evidence="3" type="ORF">DF3PB_1250007</name>
</gene>
<keyword evidence="1" id="KW-0812">Transmembrane</keyword>
<protein>
    <recommendedName>
        <fullName evidence="2">DUF6460 domain-containing protein</fullName>
    </recommendedName>
</protein>
<sequence length="81" mass="8751">MNRSTIGIVLKLAVLSLIAGLAMAQFGLKPGEVFVNAGAIARDVADRAVDALRWAWGYILAGAVVVVPVWLAVHLWRRAKR</sequence>
<keyword evidence="1" id="KW-0472">Membrane</keyword>
<feature type="transmembrane region" description="Helical" evidence="1">
    <location>
        <begin position="55"/>
        <end position="76"/>
    </location>
</feature>
<reference evidence="3" key="1">
    <citation type="submission" date="2018-07" db="EMBL/GenBank/DDBJ databases">
        <authorList>
            <person name="Quirk P.G."/>
            <person name="Krulwich T.A."/>
        </authorList>
    </citation>
    <scope>NUCLEOTIDE SEQUENCE</scope>
</reference>